<dbReference type="PANTHER" id="PTHR48051">
    <property type="match status" value="1"/>
</dbReference>
<dbReference type="AlphaFoldDB" id="A0AAN6UIZ0"/>
<reference evidence="4" key="1">
    <citation type="journal article" date="2023" name="Mol. Phylogenet. Evol.">
        <title>Genome-scale phylogeny and comparative genomics of the fungal order Sordariales.</title>
        <authorList>
            <person name="Hensen N."/>
            <person name="Bonometti L."/>
            <person name="Westerberg I."/>
            <person name="Brannstrom I.O."/>
            <person name="Guillou S."/>
            <person name="Cros-Aarteil S."/>
            <person name="Calhoun S."/>
            <person name="Haridas S."/>
            <person name="Kuo A."/>
            <person name="Mondo S."/>
            <person name="Pangilinan J."/>
            <person name="Riley R."/>
            <person name="LaButti K."/>
            <person name="Andreopoulos B."/>
            <person name="Lipzen A."/>
            <person name="Chen C."/>
            <person name="Yan M."/>
            <person name="Daum C."/>
            <person name="Ng V."/>
            <person name="Clum A."/>
            <person name="Steindorff A."/>
            <person name="Ohm R.A."/>
            <person name="Martin F."/>
            <person name="Silar P."/>
            <person name="Natvig D.O."/>
            <person name="Lalanne C."/>
            <person name="Gautier V."/>
            <person name="Ament-Velasquez S.L."/>
            <person name="Kruys A."/>
            <person name="Hutchinson M.I."/>
            <person name="Powell A.J."/>
            <person name="Barry K."/>
            <person name="Miller A.N."/>
            <person name="Grigoriev I.V."/>
            <person name="Debuchy R."/>
            <person name="Gladieux P."/>
            <person name="Hiltunen Thoren M."/>
            <person name="Johannesson H."/>
        </authorList>
    </citation>
    <scope>NUCLEOTIDE SEQUENCE</scope>
    <source>
        <strain evidence="4">CBS 123565</strain>
    </source>
</reference>
<evidence type="ECO:0000256" key="1">
    <source>
        <dbReference type="ARBA" id="ARBA00022614"/>
    </source>
</evidence>
<dbReference type="SUPFAM" id="SSF52058">
    <property type="entry name" value="L domain-like"/>
    <property type="match status" value="1"/>
</dbReference>
<keyword evidence="5" id="KW-1185">Reference proteome</keyword>
<dbReference type="Pfam" id="PF13855">
    <property type="entry name" value="LRR_8"/>
    <property type="match status" value="1"/>
</dbReference>
<dbReference type="InterPro" id="IPR032675">
    <property type="entry name" value="LRR_dom_sf"/>
</dbReference>
<dbReference type="SUPFAM" id="SSF56112">
    <property type="entry name" value="Protein kinase-like (PK-like)"/>
    <property type="match status" value="1"/>
</dbReference>
<organism evidence="4 5">
    <name type="scientific">Trichocladium antarcticum</name>
    <dbReference type="NCBI Taxonomy" id="1450529"/>
    <lineage>
        <taxon>Eukaryota</taxon>
        <taxon>Fungi</taxon>
        <taxon>Dikarya</taxon>
        <taxon>Ascomycota</taxon>
        <taxon>Pezizomycotina</taxon>
        <taxon>Sordariomycetes</taxon>
        <taxon>Sordariomycetidae</taxon>
        <taxon>Sordariales</taxon>
        <taxon>Chaetomiaceae</taxon>
        <taxon>Trichocladium</taxon>
    </lineage>
</organism>
<dbReference type="InterPro" id="IPR011009">
    <property type="entry name" value="Kinase-like_dom_sf"/>
</dbReference>
<feature type="region of interest" description="Disordered" evidence="3">
    <location>
        <begin position="247"/>
        <end position="268"/>
    </location>
</feature>
<evidence type="ECO:0000313" key="4">
    <source>
        <dbReference type="EMBL" id="KAK4133877.1"/>
    </source>
</evidence>
<dbReference type="EMBL" id="MU853410">
    <property type="protein sequence ID" value="KAK4133877.1"/>
    <property type="molecule type" value="Genomic_DNA"/>
</dbReference>
<accession>A0AAN6UIZ0</accession>
<evidence type="ECO:0000313" key="5">
    <source>
        <dbReference type="Proteomes" id="UP001304895"/>
    </source>
</evidence>
<reference evidence="4" key="2">
    <citation type="submission" date="2023-05" db="EMBL/GenBank/DDBJ databases">
        <authorList>
            <consortium name="Lawrence Berkeley National Laboratory"/>
            <person name="Steindorff A."/>
            <person name="Hensen N."/>
            <person name="Bonometti L."/>
            <person name="Westerberg I."/>
            <person name="Brannstrom I.O."/>
            <person name="Guillou S."/>
            <person name="Cros-Aarteil S."/>
            <person name="Calhoun S."/>
            <person name="Haridas S."/>
            <person name="Kuo A."/>
            <person name="Mondo S."/>
            <person name="Pangilinan J."/>
            <person name="Riley R."/>
            <person name="Labutti K."/>
            <person name="Andreopoulos B."/>
            <person name="Lipzen A."/>
            <person name="Chen C."/>
            <person name="Yanf M."/>
            <person name="Daum C."/>
            <person name="Ng V."/>
            <person name="Clum A."/>
            <person name="Ohm R."/>
            <person name="Martin F."/>
            <person name="Silar P."/>
            <person name="Natvig D."/>
            <person name="Lalanne C."/>
            <person name="Gautier V."/>
            <person name="Ament-Velasquez S.L."/>
            <person name="Kruys A."/>
            <person name="Hutchinson M.I."/>
            <person name="Powell A.J."/>
            <person name="Barry K."/>
            <person name="Miller A.N."/>
            <person name="Grigoriev I.V."/>
            <person name="Debuchy R."/>
            <person name="Gladieux P."/>
            <person name="Thoren M.H."/>
            <person name="Johannesson H."/>
        </authorList>
    </citation>
    <scope>NUCLEOTIDE SEQUENCE</scope>
    <source>
        <strain evidence="4">CBS 123565</strain>
    </source>
</reference>
<sequence>MHDFETLKSGGYRGAGLAQLKLACPLGAFPERILELGETLEQLDLSGTGLWSLPAGLGAALPNLKIALFSDCRFKVFPRALAACPNLETVAFGNNGMEEIPEDSLPPRLGRLILTGNRISSLPASMAQCQNLALLRLSDNRLPALPAWLFALPSLAFLSFAGNPCAAPPPTKPPPMLATIPWTALTLSDDTSDTTAPGLWQQSADYAEDVAIQLFRGAATSDRAPRDELAARLAAGAHESLVGVLGRIDGHPDEHNDDDDDDDDETRRFHGGLVLQPVPAEYVALGRPPRDNSRGGAPLELAVEVEVEAACVLSMLTGIAGAAAHLHARGIAHGDLSAHNVLASTADAHALVGGFGAATVYGRGAYAMAVERIEVLAFAHLVGDMLGLVAERGGEGGGVLAGLGDLHARCAAPAVDARPAFDEVVEELEGMMGWRGMMRIPDVPAPN</sequence>
<keyword evidence="1" id="KW-0433">Leucine-rich repeat</keyword>
<dbReference type="GO" id="GO:0005737">
    <property type="term" value="C:cytoplasm"/>
    <property type="evidence" value="ECO:0007669"/>
    <property type="project" value="TreeGrafter"/>
</dbReference>
<dbReference type="InterPro" id="IPR050216">
    <property type="entry name" value="LRR_domain-containing"/>
</dbReference>
<dbReference type="PANTHER" id="PTHR48051:SF1">
    <property type="entry name" value="RAS SUPPRESSOR PROTEIN 1"/>
    <property type="match status" value="1"/>
</dbReference>
<dbReference type="Gene3D" id="3.80.10.10">
    <property type="entry name" value="Ribonuclease Inhibitor"/>
    <property type="match status" value="1"/>
</dbReference>
<feature type="compositionally biased region" description="Acidic residues" evidence="3">
    <location>
        <begin position="255"/>
        <end position="264"/>
    </location>
</feature>
<evidence type="ECO:0000256" key="3">
    <source>
        <dbReference type="SAM" id="MobiDB-lite"/>
    </source>
</evidence>
<keyword evidence="2" id="KW-0677">Repeat</keyword>
<name>A0AAN6UIZ0_9PEZI</name>
<dbReference type="InterPro" id="IPR001611">
    <property type="entry name" value="Leu-rich_rpt"/>
</dbReference>
<comment type="caution">
    <text evidence="4">The sequence shown here is derived from an EMBL/GenBank/DDBJ whole genome shotgun (WGS) entry which is preliminary data.</text>
</comment>
<gene>
    <name evidence="4" type="ORF">BT67DRAFT_33716</name>
</gene>
<dbReference type="Proteomes" id="UP001304895">
    <property type="component" value="Unassembled WGS sequence"/>
</dbReference>
<protein>
    <submittedName>
        <fullName evidence="4">Outer arm dynein light chain 1</fullName>
    </submittedName>
</protein>
<proteinExistence type="predicted"/>
<evidence type="ECO:0000256" key="2">
    <source>
        <dbReference type="ARBA" id="ARBA00022737"/>
    </source>
</evidence>
<dbReference type="Gene3D" id="1.10.510.10">
    <property type="entry name" value="Transferase(Phosphotransferase) domain 1"/>
    <property type="match status" value="1"/>
</dbReference>